<sequence length="470" mass="52569">MKYLVVCTVLICHVGFCQGAAFSDRILGKKKTEKKKFEYNNHDIISKRQFIPAIPNYEPPAQFQYAPQQNMWENVNTWHPEVNNWPPEMNNFSPEAEKNDLQKTKVPSSELNIPESEENAEAAYKGLSYYIGSTINNKVDFPPGFPVALEVDKEKSNYEEEEMKLSSQSTKSQKALGRNEIIANFTTIVDYSNSHENTGTPQSTTTPTTTTSTSTTVTTKTTNKSTKEDLPYESGNIKGTVCYLPRVVVTTRLVGYTVINEVKIYTSPRDENSVHSFVSSHEVSDAASKVTHEFVLPPEFIVEKPLSKSDMKFYNNVPVMLTSSRIEGNHVGNPICISEPCVRRTEENFGPTFNPFLPTTKTQVKLDKTTTGTTTEIPKTTTTTITTSTTPKNLSLITKIPLAIKKSLDVKVIKPVEPKKRFSIEQLNYEARHRNALFDVPGGDSSAFSGYQILGPPDVQQVWIKTAAKK</sequence>
<organism evidence="3 4">
    <name type="scientific">Hydra vulgaris</name>
    <name type="common">Hydra</name>
    <name type="synonym">Hydra attenuata</name>
    <dbReference type="NCBI Taxonomy" id="6087"/>
    <lineage>
        <taxon>Eukaryota</taxon>
        <taxon>Metazoa</taxon>
        <taxon>Cnidaria</taxon>
        <taxon>Hydrozoa</taxon>
        <taxon>Hydroidolina</taxon>
        <taxon>Anthoathecata</taxon>
        <taxon>Aplanulata</taxon>
        <taxon>Hydridae</taxon>
        <taxon>Hydra</taxon>
    </lineage>
</organism>
<dbReference type="Proteomes" id="UP001652625">
    <property type="component" value="Chromosome 02"/>
</dbReference>
<feature type="region of interest" description="Disordered" evidence="1">
    <location>
        <begin position="193"/>
        <end position="227"/>
    </location>
</feature>
<evidence type="ECO:0000256" key="1">
    <source>
        <dbReference type="SAM" id="MobiDB-lite"/>
    </source>
</evidence>
<accession>A0ABM4BC54</accession>
<gene>
    <name evidence="4" type="primary">LOC100209746</name>
</gene>
<keyword evidence="3" id="KW-1185">Reference proteome</keyword>
<reference evidence="3" key="1">
    <citation type="submission" date="2025-05" db="UniProtKB">
        <authorList>
            <consortium name="RefSeq"/>
        </authorList>
    </citation>
    <scope>NUCLEOTIDE SEQUENCE [LARGE SCALE GENOMIC DNA]</scope>
</reference>
<evidence type="ECO:0000313" key="3">
    <source>
        <dbReference type="Proteomes" id="UP001652625"/>
    </source>
</evidence>
<feature type="chain" id="PRO_5046025476" evidence="2">
    <location>
        <begin position="20"/>
        <end position="470"/>
    </location>
</feature>
<feature type="signal peptide" evidence="2">
    <location>
        <begin position="1"/>
        <end position="19"/>
    </location>
</feature>
<evidence type="ECO:0000313" key="4">
    <source>
        <dbReference type="RefSeq" id="XP_065646526.1"/>
    </source>
</evidence>
<evidence type="ECO:0000256" key="2">
    <source>
        <dbReference type="SAM" id="SignalP"/>
    </source>
</evidence>
<keyword evidence="2" id="KW-0732">Signal</keyword>
<reference evidence="4" key="2">
    <citation type="submission" date="2025-08" db="UniProtKB">
        <authorList>
            <consortium name="RefSeq"/>
        </authorList>
    </citation>
    <scope>IDENTIFICATION</scope>
</reference>
<feature type="compositionally biased region" description="Low complexity" evidence="1">
    <location>
        <begin position="198"/>
        <end position="224"/>
    </location>
</feature>
<protein>
    <submittedName>
        <fullName evidence="4">Transcription initiation factor TFIID subunit 12</fullName>
    </submittedName>
</protein>
<dbReference type="RefSeq" id="XP_065646526.1">
    <property type="nucleotide sequence ID" value="XM_065790454.1"/>
</dbReference>
<dbReference type="GeneID" id="100209746"/>
<name>A0ABM4BC54_HYDVU</name>
<proteinExistence type="predicted"/>